<dbReference type="GO" id="GO:0005524">
    <property type="term" value="F:ATP binding"/>
    <property type="evidence" value="ECO:0007669"/>
    <property type="project" value="UniProtKB-KW"/>
</dbReference>
<name>A0A7L7LBW3_9BACT</name>
<dbReference type="SUPFAM" id="SSF56059">
    <property type="entry name" value="Glutathione synthetase ATP-binding domain-like"/>
    <property type="match status" value="1"/>
</dbReference>
<keyword evidence="1" id="KW-0436">Ligase</keyword>
<dbReference type="InterPro" id="IPR005494">
    <property type="entry name" value="GSPS_pre-ATP-grasp-like_dom"/>
</dbReference>
<dbReference type="InterPro" id="IPR016185">
    <property type="entry name" value="PreATP-grasp_dom_sf"/>
</dbReference>
<keyword evidence="8" id="KW-1185">Reference proteome</keyword>
<keyword evidence="2" id="KW-0479">Metal-binding</keyword>
<dbReference type="GO" id="GO:0046872">
    <property type="term" value="F:metal ion binding"/>
    <property type="evidence" value="ECO:0007669"/>
    <property type="project" value="UniProtKB-KW"/>
</dbReference>
<dbReference type="AlphaFoldDB" id="A0A7L7LBW3"/>
<reference evidence="7 8" key="1">
    <citation type="submission" date="2020-06" db="EMBL/GenBank/DDBJ databases">
        <authorList>
            <person name="Hwang Y.J."/>
        </authorList>
    </citation>
    <scope>NUCLEOTIDE SEQUENCE [LARGE SCALE GENOMIC DNA]</scope>
    <source>
        <strain evidence="7 8">KUDC8001</strain>
    </source>
</reference>
<sequence length="406" mass="45572">MANLFSGALPSGSTQKHVRVISHQGNVNAVLQGLGWNWVTEEGCANYLPGEAVLLPESEADALLNAATQLYDLMVAAVPENLPDDFLHVLDIPENLWPIIRQSWNDDRHWHLYGRFDWVQTPQGPKLIEFNADTATSIPETAVVQWASLAAAGKNDAAQASGLYEALVEQLTTWRNLNNDLEPNLVLTYIGESTEDRTNCEVIAQAAREAGFDAYLFPIDELTFSTHGTDRGIWGEVGKDEWIQFPFIFKLLPWEQIAWEEPELAEDLASLLLTRNVVVANPAYTLIWQSKGFLAWLWKAYPNHPLLLETSLEPLQGKYVRKPFFGREGQNVQVVDQKVLETKEGEYANQKVVYQAWVELPQDEAGNLYQAGVFWAGEGCAIGLRREKGIITNLSQFLPHMLEGNK</sequence>
<dbReference type="EMBL" id="CP055153">
    <property type="protein sequence ID" value="QMU30332.1"/>
    <property type="molecule type" value="Genomic_DNA"/>
</dbReference>
<protein>
    <submittedName>
        <fullName evidence="7">Glutathionylspermidine synthase family protein</fullName>
    </submittedName>
</protein>
<dbReference type="GO" id="GO:0016874">
    <property type="term" value="F:ligase activity"/>
    <property type="evidence" value="ECO:0007669"/>
    <property type="project" value="UniProtKB-KW"/>
</dbReference>
<dbReference type="Gene3D" id="3.30.1490.330">
    <property type="match status" value="1"/>
</dbReference>
<evidence type="ECO:0000256" key="1">
    <source>
        <dbReference type="ARBA" id="ARBA00022598"/>
    </source>
</evidence>
<evidence type="ECO:0000256" key="5">
    <source>
        <dbReference type="ARBA" id="ARBA00022842"/>
    </source>
</evidence>
<feature type="domain" description="Glutathionylspermidine synthase pre-ATP-grasp-like" evidence="6">
    <location>
        <begin position="29"/>
        <end position="401"/>
    </location>
</feature>
<evidence type="ECO:0000256" key="2">
    <source>
        <dbReference type="ARBA" id="ARBA00022723"/>
    </source>
</evidence>
<keyword evidence="5" id="KW-0460">Magnesium</keyword>
<dbReference type="Proteomes" id="UP000514509">
    <property type="component" value="Chromosome"/>
</dbReference>
<evidence type="ECO:0000256" key="3">
    <source>
        <dbReference type="ARBA" id="ARBA00022741"/>
    </source>
</evidence>
<dbReference type="Pfam" id="PF03738">
    <property type="entry name" value="GSP_synth"/>
    <property type="match status" value="1"/>
</dbReference>
<evidence type="ECO:0000313" key="7">
    <source>
        <dbReference type="EMBL" id="QMU30332.1"/>
    </source>
</evidence>
<gene>
    <name evidence="7" type="ORF">HUW48_20875</name>
</gene>
<accession>A0A7L7LBW3</accession>
<evidence type="ECO:0000259" key="6">
    <source>
        <dbReference type="Pfam" id="PF03738"/>
    </source>
</evidence>
<dbReference type="KEGG" id="add:HUW48_20875"/>
<dbReference type="RefSeq" id="WP_182412780.1">
    <property type="nucleotide sequence ID" value="NZ_CP055153.1"/>
</dbReference>
<proteinExistence type="predicted"/>
<organism evidence="7 8">
    <name type="scientific">Adhaeribacter radiodurans</name>
    <dbReference type="NCBI Taxonomy" id="2745197"/>
    <lineage>
        <taxon>Bacteria</taxon>
        <taxon>Pseudomonadati</taxon>
        <taxon>Bacteroidota</taxon>
        <taxon>Cytophagia</taxon>
        <taxon>Cytophagales</taxon>
        <taxon>Hymenobacteraceae</taxon>
        <taxon>Adhaeribacter</taxon>
    </lineage>
</organism>
<dbReference type="SUPFAM" id="SSF52440">
    <property type="entry name" value="PreATP-grasp domain"/>
    <property type="match status" value="1"/>
</dbReference>
<reference evidence="7 8" key="2">
    <citation type="submission" date="2020-08" db="EMBL/GenBank/DDBJ databases">
        <title>Adhaeribacter dokdonensis sp. nov., isolated from the rhizosphere of Elymus tsukushiensis, a plant native to the Dokdo Islands, Republic of Korea.</title>
        <authorList>
            <person name="Ghim S.Y."/>
        </authorList>
    </citation>
    <scope>NUCLEOTIDE SEQUENCE [LARGE SCALE GENOMIC DNA]</scope>
    <source>
        <strain evidence="7 8">KUDC8001</strain>
    </source>
</reference>
<evidence type="ECO:0000313" key="8">
    <source>
        <dbReference type="Proteomes" id="UP000514509"/>
    </source>
</evidence>
<evidence type="ECO:0000256" key="4">
    <source>
        <dbReference type="ARBA" id="ARBA00022840"/>
    </source>
</evidence>
<keyword evidence="3" id="KW-0547">Nucleotide-binding</keyword>
<keyword evidence="4" id="KW-0067">ATP-binding</keyword>